<proteinExistence type="predicted"/>
<evidence type="ECO:0000313" key="2">
    <source>
        <dbReference type="EMBL" id="BBN07982.1"/>
    </source>
</evidence>
<evidence type="ECO:0000313" key="3">
    <source>
        <dbReference type="Proteomes" id="UP001162541"/>
    </source>
</evidence>
<sequence>MSSFTKFCTRSPVSLRNSFLRNSFLVSGFALYIVCRVLVAVFLYALIAVVMFVAYVPYNASLICDSLGRNVPWYVILGAFVTAVLSVVAVVGYCSDQRGVAGVGPKPARTVDGDELGQMVDV</sequence>
<reference evidence="3" key="1">
    <citation type="journal article" date="2020" name="Curr. Biol.">
        <title>Chromatin organization in early land plants reveals an ancestral association between H3K27me3, transposons, and constitutive heterochromatin.</title>
        <authorList>
            <person name="Montgomery S.A."/>
            <person name="Tanizawa Y."/>
            <person name="Galik B."/>
            <person name="Wang N."/>
            <person name="Ito T."/>
            <person name="Mochizuki T."/>
            <person name="Akimcheva S."/>
            <person name="Bowman J.L."/>
            <person name="Cognat V."/>
            <person name="Marechal-Drouard L."/>
            <person name="Ekker H."/>
            <person name="Hong S.F."/>
            <person name="Kohchi T."/>
            <person name="Lin S.S."/>
            <person name="Liu L.D."/>
            <person name="Nakamura Y."/>
            <person name="Valeeva L.R."/>
            <person name="Shakirov E.V."/>
            <person name="Shippen D.E."/>
            <person name="Wei W.L."/>
            <person name="Yagura M."/>
            <person name="Yamaoka S."/>
            <person name="Yamato K.T."/>
            <person name="Liu C."/>
            <person name="Berger F."/>
        </authorList>
    </citation>
    <scope>NUCLEOTIDE SEQUENCE [LARGE SCALE GENOMIC DNA]</scope>
    <source>
        <strain evidence="3">Tak-1</strain>
    </source>
</reference>
<dbReference type="Proteomes" id="UP001162541">
    <property type="component" value="Chromosome 4"/>
</dbReference>
<dbReference type="AlphaFoldDB" id="A0AAF6B7J8"/>
<dbReference type="EMBL" id="AP019869">
    <property type="protein sequence ID" value="BBN07982.1"/>
    <property type="molecule type" value="Genomic_DNA"/>
</dbReference>
<protein>
    <submittedName>
        <fullName evidence="2">Uncharacterized protein</fullName>
    </submittedName>
</protein>
<feature type="transmembrane region" description="Helical" evidence="1">
    <location>
        <begin position="24"/>
        <end position="53"/>
    </location>
</feature>
<keyword evidence="1" id="KW-1133">Transmembrane helix</keyword>
<accession>A0AAF6B7J8</accession>
<keyword evidence="1" id="KW-0472">Membrane</keyword>
<name>A0AAF6B7J8_MARPO</name>
<evidence type="ECO:0000256" key="1">
    <source>
        <dbReference type="SAM" id="Phobius"/>
    </source>
</evidence>
<organism evidence="2 3">
    <name type="scientific">Marchantia polymorpha subsp. ruderalis</name>
    <dbReference type="NCBI Taxonomy" id="1480154"/>
    <lineage>
        <taxon>Eukaryota</taxon>
        <taxon>Viridiplantae</taxon>
        <taxon>Streptophyta</taxon>
        <taxon>Embryophyta</taxon>
        <taxon>Marchantiophyta</taxon>
        <taxon>Marchantiopsida</taxon>
        <taxon>Marchantiidae</taxon>
        <taxon>Marchantiales</taxon>
        <taxon>Marchantiaceae</taxon>
        <taxon>Marchantia</taxon>
    </lineage>
</organism>
<gene>
    <name evidence="2" type="ORF">Mp_4g07830</name>
</gene>
<keyword evidence="1" id="KW-0812">Transmembrane</keyword>
<feature type="transmembrane region" description="Helical" evidence="1">
    <location>
        <begin position="73"/>
        <end position="94"/>
    </location>
</feature>